<evidence type="ECO:0000313" key="3">
    <source>
        <dbReference type="EMBL" id="MCC0100225.1"/>
    </source>
</evidence>
<dbReference type="InterPro" id="IPR043144">
    <property type="entry name" value="Mal/L-sulf/L-lact_DH-like_ah"/>
</dbReference>
<name>A0ABS8EGE8_9ACTN</name>
<dbReference type="PANTHER" id="PTHR11091:SF0">
    <property type="entry name" value="MALATE DEHYDROGENASE"/>
    <property type="match status" value="1"/>
</dbReference>
<evidence type="ECO:0000256" key="2">
    <source>
        <dbReference type="ARBA" id="ARBA00023002"/>
    </source>
</evidence>
<reference evidence="3 4" key="1">
    <citation type="submission" date="2021-08" db="EMBL/GenBank/DDBJ databases">
        <title>Genomic Architecture of Streptomyces flavotricini NGL1 and Streptomyces erythrochromogenes HMS4 With Differential Plant Beneficial attributes and laccase production capabilities.</title>
        <authorList>
            <person name="Salwan R."/>
            <person name="Kaur R."/>
            <person name="Sharma V."/>
        </authorList>
    </citation>
    <scope>NUCLEOTIDE SEQUENCE [LARGE SCALE GENOMIC DNA]</scope>
    <source>
        <strain evidence="3 4">NGL1</strain>
    </source>
</reference>
<dbReference type="InterPro" id="IPR036111">
    <property type="entry name" value="Mal/L-sulfo/L-lacto_DH-like_sf"/>
</dbReference>
<organism evidence="3 4">
    <name type="scientific">Streptomyces flavotricini</name>
    <dbReference type="NCBI Taxonomy" id="66888"/>
    <lineage>
        <taxon>Bacteria</taxon>
        <taxon>Bacillati</taxon>
        <taxon>Actinomycetota</taxon>
        <taxon>Actinomycetes</taxon>
        <taxon>Kitasatosporales</taxon>
        <taxon>Streptomycetaceae</taxon>
        <taxon>Streptomyces</taxon>
    </lineage>
</organism>
<keyword evidence="4" id="KW-1185">Reference proteome</keyword>
<dbReference type="PANTHER" id="PTHR11091">
    <property type="entry name" value="OXIDOREDUCTASE-RELATED"/>
    <property type="match status" value="1"/>
</dbReference>
<evidence type="ECO:0000256" key="1">
    <source>
        <dbReference type="ARBA" id="ARBA00006056"/>
    </source>
</evidence>
<keyword evidence="2" id="KW-0560">Oxidoreductase</keyword>
<gene>
    <name evidence="3" type="ORF">K7B10_36705</name>
</gene>
<comment type="caution">
    <text evidence="3">The sequence shown here is derived from an EMBL/GenBank/DDBJ whole genome shotgun (WGS) entry which is preliminary data.</text>
</comment>
<dbReference type="Pfam" id="PF02615">
    <property type="entry name" value="Ldh_2"/>
    <property type="match status" value="1"/>
</dbReference>
<dbReference type="SUPFAM" id="SSF89733">
    <property type="entry name" value="L-sulfolactate dehydrogenase-like"/>
    <property type="match status" value="1"/>
</dbReference>
<dbReference type="Gene3D" id="3.30.1370.60">
    <property type="entry name" value="Hypothetical oxidoreductase yiak, domain 2"/>
    <property type="match status" value="1"/>
</dbReference>
<sequence>MTSAPEQHHEGWRRLIDAAELTRFTTEALRAAGARHDDAVVTAEVLVAADLGGVDSHGVARLRRYVEGLHGGDINRNAVPEIISDKGSVCVLDAHNGLGQPALRTAVDLAVDRASRIGTSAVMVRRSNHMGIAGWFAERAARAGMLAMVSTNAVPQVAPMGTNEPMFGTNPFCYAVPTARGTLCFDGATSTVSRGKLEQLDRLGKPMPTGWALGPDGRPTTDIPETVQGLIHRKGYALLPLGGGDKDHGGHKGSALALFIELLCGPLAGAQWSRHTYQGGEGGLGHFVFCIGLDALGDPEVIRAGVDRLAQEVRDGTPADPQDRVRLPGDRRGALTAARQAHGIPVLESVVADLDDIAAFVGIAPVRALTYET</sequence>
<protein>
    <submittedName>
        <fullName evidence="3">Ldh family oxidoreductase</fullName>
    </submittedName>
</protein>
<dbReference type="InterPro" id="IPR003767">
    <property type="entry name" value="Malate/L-lactate_DH-like"/>
</dbReference>
<evidence type="ECO:0000313" key="4">
    <source>
        <dbReference type="Proteomes" id="UP001520654"/>
    </source>
</evidence>
<dbReference type="RefSeq" id="WP_229343578.1">
    <property type="nucleotide sequence ID" value="NZ_JAINUL010000001.1"/>
</dbReference>
<dbReference type="InterPro" id="IPR043143">
    <property type="entry name" value="Mal/L-sulf/L-lact_DH-like_NADP"/>
</dbReference>
<dbReference type="Gene3D" id="1.10.1530.10">
    <property type="match status" value="1"/>
</dbReference>
<accession>A0ABS8EGE8</accession>
<dbReference type="Proteomes" id="UP001520654">
    <property type="component" value="Unassembled WGS sequence"/>
</dbReference>
<proteinExistence type="inferred from homology"/>
<comment type="similarity">
    <text evidence="1">Belongs to the LDH2/MDH2 oxidoreductase family.</text>
</comment>
<dbReference type="EMBL" id="JAINUL010000001">
    <property type="protein sequence ID" value="MCC0100225.1"/>
    <property type="molecule type" value="Genomic_DNA"/>
</dbReference>